<evidence type="ECO:0008006" key="5">
    <source>
        <dbReference type="Google" id="ProtNLM"/>
    </source>
</evidence>
<evidence type="ECO:0000256" key="1">
    <source>
        <dbReference type="SAM" id="MobiDB-lite"/>
    </source>
</evidence>
<feature type="signal peptide" evidence="2">
    <location>
        <begin position="1"/>
        <end position="16"/>
    </location>
</feature>
<accession>A0ABR0SCQ4</accession>
<proteinExistence type="predicted"/>
<keyword evidence="4" id="KW-1185">Reference proteome</keyword>
<feature type="region of interest" description="Disordered" evidence="1">
    <location>
        <begin position="157"/>
        <end position="184"/>
    </location>
</feature>
<organism evidence="3 4">
    <name type="scientific">Cladobotryum mycophilum</name>
    <dbReference type="NCBI Taxonomy" id="491253"/>
    <lineage>
        <taxon>Eukaryota</taxon>
        <taxon>Fungi</taxon>
        <taxon>Dikarya</taxon>
        <taxon>Ascomycota</taxon>
        <taxon>Pezizomycotina</taxon>
        <taxon>Sordariomycetes</taxon>
        <taxon>Hypocreomycetidae</taxon>
        <taxon>Hypocreales</taxon>
        <taxon>Hypocreaceae</taxon>
        <taxon>Cladobotryum</taxon>
    </lineage>
</organism>
<keyword evidence="2" id="KW-0732">Signal</keyword>
<name>A0ABR0SCQ4_9HYPO</name>
<evidence type="ECO:0000313" key="4">
    <source>
        <dbReference type="Proteomes" id="UP001338125"/>
    </source>
</evidence>
<feature type="chain" id="PRO_5047521305" description="GPI anchored serine-rich protein" evidence="2">
    <location>
        <begin position="17"/>
        <end position="214"/>
    </location>
</feature>
<sequence>MRFTVAAAVLATSVSAQVNLFTDAPVSTAYTTQLITITACPETVTDCPARSTTVSTAVVPVTTSTIYATHVHTITACAAEVIDCPAHSTIVSTETIAISTTVCPVTATATPIGGWNGTAVVPPAGPTGTGALPLPALSYTTVLTSVEYSTVEVPCPTAPAGNPPPPASGTGVPPPVFTPPAGNGTVPPPVNGAAAFSGSALLAAAAGVVALILA</sequence>
<evidence type="ECO:0000313" key="3">
    <source>
        <dbReference type="EMBL" id="KAK5989934.1"/>
    </source>
</evidence>
<reference evidence="3 4" key="1">
    <citation type="submission" date="2024-01" db="EMBL/GenBank/DDBJ databases">
        <title>Complete genome of Cladobotryum mycophilum ATHUM6906.</title>
        <authorList>
            <person name="Christinaki A.C."/>
            <person name="Myridakis A.I."/>
            <person name="Kouvelis V.N."/>
        </authorList>
    </citation>
    <scope>NUCLEOTIDE SEQUENCE [LARGE SCALE GENOMIC DNA]</scope>
    <source>
        <strain evidence="3 4">ATHUM6906</strain>
    </source>
</reference>
<comment type="caution">
    <text evidence="3">The sequence shown here is derived from an EMBL/GenBank/DDBJ whole genome shotgun (WGS) entry which is preliminary data.</text>
</comment>
<protein>
    <recommendedName>
        <fullName evidence="5">GPI anchored serine-rich protein</fullName>
    </recommendedName>
</protein>
<gene>
    <name evidence="3" type="ORF">PT974_08197</name>
</gene>
<feature type="compositionally biased region" description="Pro residues" evidence="1">
    <location>
        <begin position="161"/>
        <end position="178"/>
    </location>
</feature>
<evidence type="ECO:0000256" key="2">
    <source>
        <dbReference type="SAM" id="SignalP"/>
    </source>
</evidence>
<dbReference type="Proteomes" id="UP001338125">
    <property type="component" value="Unassembled WGS sequence"/>
</dbReference>
<dbReference type="EMBL" id="JAVFKD010000014">
    <property type="protein sequence ID" value="KAK5989934.1"/>
    <property type="molecule type" value="Genomic_DNA"/>
</dbReference>